<dbReference type="AlphaFoldDB" id="A0A4Q7VW48"/>
<dbReference type="SUPFAM" id="SSF142433">
    <property type="entry name" value="CinA-like"/>
    <property type="match status" value="1"/>
</dbReference>
<feature type="domain" description="CinA C-terminal" evidence="1">
    <location>
        <begin position="7"/>
        <end position="158"/>
    </location>
</feature>
<evidence type="ECO:0000313" key="2">
    <source>
        <dbReference type="EMBL" id="RZU00668.1"/>
    </source>
</evidence>
<accession>A0A4Q7VW48</accession>
<sequence>MNGDDEALVLRLADTLRAKGLRVASAESCTGGLIAAACTSIAGSSDWFERGFVSYSNAAKSELLGVDARLIAAEGAVSEPVALAMAEGALIHSPADLVVAVTGIAGPGGGSASKPVGLVWLAIARRGLQPRAERLQLKGDRAAVRAQTVRIALERLLRAAEAA</sequence>
<keyword evidence="3" id="KW-1185">Reference proteome</keyword>
<gene>
    <name evidence="2" type="ORF">EV670_1379</name>
</gene>
<organism evidence="2 3">
    <name type="scientific">Rivibacter subsaxonicus</name>
    <dbReference type="NCBI Taxonomy" id="457575"/>
    <lineage>
        <taxon>Bacteria</taxon>
        <taxon>Pseudomonadati</taxon>
        <taxon>Pseudomonadota</taxon>
        <taxon>Betaproteobacteria</taxon>
        <taxon>Burkholderiales</taxon>
        <taxon>Rivibacter</taxon>
    </lineage>
</organism>
<comment type="caution">
    <text evidence="2">The sequence shown here is derived from an EMBL/GenBank/DDBJ whole genome shotgun (WGS) entry which is preliminary data.</text>
</comment>
<dbReference type="InterPro" id="IPR008136">
    <property type="entry name" value="CinA_C"/>
</dbReference>
<dbReference type="InterPro" id="IPR036653">
    <property type="entry name" value="CinA-like_C"/>
</dbReference>
<name>A0A4Q7VW48_9BURK</name>
<dbReference type="EMBL" id="SHKP01000005">
    <property type="protein sequence ID" value="RZU00668.1"/>
    <property type="molecule type" value="Genomic_DNA"/>
</dbReference>
<dbReference type="Pfam" id="PF02464">
    <property type="entry name" value="CinA"/>
    <property type="match status" value="1"/>
</dbReference>
<dbReference type="Proteomes" id="UP000293671">
    <property type="component" value="Unassembled WGS sequence"/>
</dbReference>
<dbReference type="NCBIfam" id="TIGR00199">
    <property type="entry name" value="PncC_domain"/>
    <property type="match status" value="1"/>
</dbReference>
<reference evidence="2 3" key="1">
    <citation type="submission" date="2019-02" db="EMBL/GenBank/DDBJ databases">
        <title>Genomic Encyclopedia of Type Strains, Phase IV (KMG-IV): sequencing the most valuable type-strain genomes for metagenomic binning, comparative biology and taxonomic classification.</title>
        <authorList>
            <person name="Goeker M."/>
        </authorList>
    </citation>
    <scope>NUCLEOTIDE SEQUENCE [LARGE SCALE GENOMIC DNA]</scope>
    <source>
        <strain evidence="2 3">DSM 19570</strain>
    </source>
</reference>
<dbReference type="RefSeq" id="WP_207225019.1">
    <property type="nucleotide sequence ID" value="NZ_SHKP01000005.1"/>
</dbReference>
<evidence type="ECO:0000313" key="3">
    <source>
        <dbReference type="Proteomes" id="UP000293671"/>
    </source>
</evidence>
<dbReference type="Gene3D" id="3.90.950.20">
    <property type="entry name" value="CinA-like"/>
    <property type="match status" value="1"/>
</dbReference>
<proteinExistence type="predicted"/>
<protein>
    <submittedName>
        <fullName evidence="2">Nicotinamide-nucleotide amidase</fullName>
    </submittedName>
</protein>
<evidence type="ECO:0000259" key="1">
    <source>
        <dbReference type="Pfam" id="PF02464"/>
    </source>
</evidence>